<keyword evidence="2" id="KW-1185">Reference proteome</keyword>
<reference evidence="1 2" key="1">
    <citation type="submission" date="2024-07" db="EMBL/GenBank/DDBJ databases">
        <authorList>
            <person name="Akdeniz Z."/>
        </authorList>
    </citation>
    <scope>NUCLEOTIDE SEQUENCE [LARGE SCALE GENOMIC DNA]</scope>
</reference>
<name>A0ABP1L267_9EUKA</name>
<dbReference type="EMBL" id="CAXDID020000306">
    <property type="protein sequence ID" value="CAL6074269.1"/>
    <property type="molecule type" value="Genomic_DNA"/>
</dbReference>
<organism evidence="1 2">
    <name type="scientific">Hexamita inflata</name>
    <dbReference type="NCBI Taxonomy" id="28002"/>
    <lineage>
        <taxon>Eukaryota</taxon>
        <taxon>Metamonada</taxon>
        <taxon>Diplomonadida</taxon>
        <taxon>Hexamitidae</taxon>
        <taxon>Hexamitinae</taxon>
        <taxon>Hexamita</taxon>
    </lineage>
</organism>
<evidence type="ECO:0000313" key="1">
    <source>
        <dbReference type="EMBL" id="CAL6074269.1"/>
    </source>
</evidence>
<sequence length="164" mass="19288">MPIKLPIDSINTQIAGGPPENTRGQQFGVLIHFILSPVILNATFRFQNFHKLLRQFSLAPLKARVFPYGSRSLVPNILDQQKALTLSEYFERMRLDTQKYQLSCRFQVTKLYLLTVQSKIKANLYYLNFDIVNFIKFIYIRFIIGQKKKYTFFTSHFKSHQVVM</sequence>
<gene>
    <name evidence="1" type="ORF">HINF_LOCUS56591</name>
</gene>
<evidence type="ECO:0000313" key="2">
    <source>
        <dbReference type="Proteomes" id="UP001642409"/>
    </source>
</evidence>
<protein>
    <submittedName>
        <fullName evidence="1">Hypothetical_protein</fullName>
    </submittedName>
</protein>
<comment type="caution">
    <text evidence="1">The sequence shown here is derived from an EMBL/GenBank/DDBJ whole genome shotgun (WGS) entry which is preliminary data.</text>
</comment>
<dbReference type="Proteomes" id="UP001642409">
    <property type="component" value="Unassembled WGS sequence"/>
</dbReference>
<proteinExistence type="predicted"/>
<accession>A0ABP1L267</accession>